<keyword evidence="2" id="KW-1185">Reference proteome</keyword>
<dbReference type="EMBL" id="JAFMNX010000005">
    <property type="protein sequence ID" value="MBS9722355.1"/>
    <property type="molecule type" value="Genomic_DNA"/>
</dbReference>
<dbReference type="RefSeq" id="WP_213986004.1">
    <property type="nucleotide sequence ID" value="NZ_JAFMNX010000005.1"/>
</dbReference>
<comment type="caution">
    <text evidence="1">The sequence shown here is derived from an EMBL/GenBank/DDBJ whole genome shotgun (WGS) entry which is preliminary data.</text>
</comment>
<proteinExistence type="predicted"/>
<name>A0ABS5RZ74_9HYPH</name>
<dbReference type="Proteomes" id="UP001297272">
    <property type="component" value="Unassembled WGS sequence"/>
</dbReference>
<protein>
    <submittedName>
        <fullName evidence="1">Uncharacterized protein</fullName>
    </submittedName>
</protein>
<accession>A0ABS5RZ74</accession>
<organism evidence="1 2">
    <name type="scientific">Tianweitania aestuarii</name>
    <dbReference type="NCBI Taxonomy" id="2814886"/>
    <lineage>
        <taxon>Bacteria</taxon>
        <taxon>Pseudomonadati</taxon>
        <taxon>Pseudomonadota</taxon>
        <taxon>Alphaproteobacteria</taxon>
        <taxon>Hyphomicrobiales</taxon>
        <taxon>Phyllobacteriaceae</taxon>
        <taxon>Tianweitania</taxon>
    </lineage>
</organism>
<sequence>MGSVEACTYSVFSKRVLIPAMTMSETDDYDGPTSSALGSAEWIVCPEADFFNRLCPVPIDRSAQIRGLSHDQTVRIRKAFRSGYNTLQQRWRSKAFFAAKELTKGENVVWQAISLKTLRFNKFFEKIPRRLFVEGQRNSQGDLYEDLCGDALLPETGLDDSGLSKALRRLMARGDWIERFESDRHPLYGTSTVYSVVMLNEIVDVMSGEAAGLLGNNSILTSSVIEQISNQAERLRQRARVSG</sequence>
<evidence type="ECO:0000313" key="2">
    <source>
        <dbReference type="Proteomes" id="UP001297272"/>
    </source>
</evidence>
<evidence type="ECO:0000313" key="1">
    <source>
        <dbReference type="EMBL" id="MBS9722355.1"/>
    </source>
</evidence>
<gene>
    <name evidence="1" type="ORF">JYU29_16800</name>
</gene>
<reference evidence="1 2" key="1">
    <citation type="submission" date="2021-03" db="EMBL/GenBank/DDBJ databases">
        <title>Tianweitania aestuarii sp. nov., isolated from a tidal flat.</title>
        <authorList>
            <person name="Park S."/>
            <person name="Yoon J.-H."/>
        </authorList>
    </citation>
    <scope>NUCLEOTIDE SEQUENCE [LARGE SCALE GENOMIC DNA]</scope>
    <source>
        <strain evidence="1 2">BSSL-BM11</strain>
    </source>
</reference>